<dbReference type="Gene3D" id="2.40.40.20">
    <property type="match status" value="1"/>
</dbReference>
<keyword evidence="2" id="KW-0566">Pantothenate biosynthesis</keyword>
<comment type="caution">
    <text evidence="9">The sequence shown here is derived from an EMBL/GenBank/DDBJ whole genome shotgun (WGS) entry which is preliminary data.</text>
</comment>
<evidence type="ECO:0000256" key="5">
    <source>
        <dbReference type="ARBA" id="ARBA00023145"/>
    </source>
</evidence>
<dbReference type="NCBIfam" id="TIGR00223">
    <property type="entry name" value="panD"/>
    <property type="match status" value="1"/>
</dbReference>
<sequence>MLRTILKSKIHRLKVTEANLHYNGSITLDKKLMDAADILNHEKVQVVDITNGTRLETYAIHGEEGSGVVCINGAAARLVDEGDTIIVISYAHMENEEAAKYMPKIVHVDEKNVLVDSVDYDETFDDC</sequence>
<keyword evidence="3" id="KW-0210">Decarboxylase</keyword>
<organism evidence="9">
    <name type="scientific">marine sediment metagenome</name>
    <dbReference type="NCBI Taxonomy" id="412755"/>
    <lineage>
        <taxon>unclassified sequences</taxon>
        <taxon>metagenomes</taxon>
        <taxon>ecological metagenomes</taxon>
    </lineage>
</organism>
<dbReference type="PANTHER" id="PTHR21012:SF0">
    <property type="entry name" value="ASPARTATE 1-DECARBOXYLASE"/>
    <property type="match status" value="1"/>
</dbReference>
<dbReference type="CDD" id="cd06919">
    <property type="entry name" value="Asp_decarbox"/>
    <property type="match status" value="1"/>
</dbReference>
<protein>
    <recommendedName>
        <fullName evidence="10">Aspartate 1-decarboxylase</fullName>
    </recommendedName>
</protein>
<keyword evidence="7" id="KW-0704">Schiff base</keyword>
<dbReference type="InterPro" id="IPR003190">
    <property type="entry name" value="Asp_decarbox"/>
</dbReference>
<keyword evidence="1" id="KW-0963">Cytoplasm</keyword>
<keyword evidence="6" id="KW-0456">Lyase</keyword>
<evidence type="ECO:0000256" key="1">
    <source>
        <dbReference type="ARBA" id="ARBA00022490"/>
    </source>
</evidence>
<keyword evidence="8" id="KW-0670">Pyruvate</keyword>
<gene>
    <name evidence="9" type="ORF">LCGC14_1200540</name>
</gene>
<dbReference type="SUPFAM" id="SSF50692">
    <property type="entry name" value="ADC-like"/>
    <property type="match status" value="1"/>
</dbReference>
<dbReference type="Pfam" id="PF02261">
    <property type="entry name" value="Asp_decarbox"/>
    <property type="match status" value="1"/>
</dbReference>
<keyword evidence="5" id="KW-0865">Zymogen</keyword>
<reference evidence="9" key="1">
    <citation type="journal article" date="2015" name="Nature">
        <title>Complex archaea that bridge the gap between prokaryotes and eukaryotes.</title>
        <authorList>
            <person name="Spang A."/>
            <person name="Saw J.H."/>
            <person name="Jorgensen S.L."/>
            <person name="Zaremba-Niedzwiedzka K."/>
            <person name="Martijn J."/>
            <person name="Lind A.E."/>
            <person name="van Eijk R."/>
            <person name="Schleper C."/>
            <person name="Guy L."/>
            <person name="Ettema T.J."/>
        </authorList>
    </citation>
    <scope>NUCLEOTIDE SEQUENCE</scope>
</reference>
<evidence type="ECO:0000256" key="8">
    <source>
        <dbReference type="ARBA" id="ARBA00023317"/>
    </source>
</evidence>
<evidence type="ECO:0000256" key="3">
    <source>
        <dbReference type="ARBA" id="ARBA00022793"/>
    </source>
</evidence>
<dbReference type="PANTHER" id="PTHR21012">
    <property type="entry name" value="ASPARTATE 1-DECARBOXYLASE"/>
    <property type="match status" value="1"/>
</dbReference>
<dbReference type="AlphaFoldDB" id="A0A0F9LH03"/>
<dbReference type="GO" id="GO:0005829">
    <property type="term" value="C:cytosol"/>
    <property type="evidence" value="ECO:0007669"/>
    <property type="project" value="TreeGrafter"/>
</dbReference>
<dbReference type="GO" id="GO:0015940">
    <property type="term" value="P:pantothenate biosynthetic process"/>
    <property type="evidence" value="ECO:0007669"/>
    <property type="project" value="UniProtKB-KW"/>
</dbReference>
<accession>A0A0F9LH03</accession>
<dbReference type="PIRSF" id="PIRSF006246">
    <property type="entry name" value="Asp_decarbox"/>
    <property type="match status" value="1"/>
</dbReference>
<proteinExistence type="inferred from homology"/>
<evidence type="ECO:0000256" key="4">
    <source>
        <dbReference type="ARBA" id="ARBA00022813"/>
    </source>
</evidence>
<evidence type="ECO:0000256" key="6">
    <source>
        <dbReference type="ARBA" id="ARBA00023239"/>
    </source>
</evidence>
<name>A0A0F9LH03_9ZZZZ</name>
<dbReference type="EMBL" id="LAZR01006167">
    <property type="protein sequence ID" value="KKM94214.1"/>
    <property type="molecule type" value="Genomic_DNA"/>
</dbReference>
<dbReference type="GO" id="GO:0006523">
    <property type="term" value="P:alanine biosynthetic process"/>
    <property type="evidence" value="ECO:0007669"/>
    <property type="project" value="InterPro"/>
</dbReference>
<dbReference type="InterPro" id="IPR009010">
    <property type="entry name" value="Asp_de-COase-like_dom_sf"/>
</dbReference>
<evidence type="ECO:0000256" key="2">
    <source>
        <dbReference type="ARBA" id="ARBA00022655"/>
    </source>
</evidence>
<dbReference type="GO" id="GO:0004068">
    <property type="term" value="F:aspartate 1-decarboxylase activity"/>
    <property type="evidence" value="ECO:0007669"/>
    <property type="project" value="InterPro"/>
</dbReference>
<evidence type="ECO:0008006" key="10">
    <source>
        <dbReference type="Google" id="ProtNLM"/>
    </source>
</evidence>
<dbReference type="HAMAP" id="MF_00446">
    <property type="entry name" value="PanD"/>
    <property type="match status" value="1"/>
</dbReference>
<keyword evidence="4" id="KW-0068">Autocatalytic cleavage</keyword>
<evidence type="ECO:0000313" key="9">
    <source>
        <dbReference type="EMBL" id="KKM94214.1"/>
    </source>
</evidence>
<evidence type="ECO:0000256" key="7">
    <source>
        <dbReference type="ARBA" id="ARBA00023270"/>
    </source>
</evidence>